<dbReference type="Proteomes" id="UP001597045">
    <property type="component" value="Unassembled WGS sequence"/>
</dbReference>
<evidence type="ECO:0008006" key="3">
    <source>
        <dbReference type="Google" id="ProtNLM"/>
    </source>
</evidence>
<protein>
    <recommendedName>
        <fullName evidence="3">Dihydrodipicolinate reductase N-terminal domain-containing protein</fullName>
    </recommendedName>
</protein>
<gene>
    <name evidence="1" type="ORF">ACFQ1S_16930</name>
</gene>
<name>A0ABW3MBX4_9PSEU</name>
<accession>A0ABW3MBX4</accession>
<reference evidence="2" key="1">
    <citation type="journal article" date="2019" name="Int. J. Syst. Evol. Microbiol.">
        <title>The Global Catalogue of Microorganisms (GCM) 10K type strain sequencing project: providing services to taxonomists for standard genome sequencing and annotation.</title>
        <authorList>
            <consortium name="The Broad Institute Genomics Platform"/>
            <consortium name="The Broad Institute Genome Sequencing Center for Infectious Disease"/>
            <person name="Wu L."/>
            <person name="Ma J."/>
        </authorList>
    </citation>
    <scope>NUCLEOTIDE SEQUENCE [LARGE SCALE GENOMIC DNA]</scope>
    <source>
        <strain evidence="2">JCM 31486</strain>
    </source>
</reference>
<evidence type="ECO:0000313" key="1">
    <source>
        <dbReference type="EMBL" id="MFD1047114.1"/>
    </source>
</evidence>
<sequence length="73" mass="7457">MRVVLWSTGNVGRHALAGIVANPLLELVGVWTSTPAKVGVDAGDPTGDQAGGQLGGEVVVPAEGVQVKRGQRR</sequence>
<proteinExistence type="predicted"/>
<dbReference type="Gene3D" id="3.40.50.720">
    <property type="entry name" value="NAD(P)-binding Rossmann-like Domain"/>
    <property type="match status" value="1"/>
</dbReference>
<comment type="caution">
    <text evidence="1">The sequence shown here is derived from an EMBL/GenBank/DDBJ whole genome shotgun (WGS) entry which is preliminary data.</text>
</comment>
<dbReference type="EMBL" id="JBHTIS010000934">
    <property type="protein sequence ID" value="MFD1047114.1"/>
    <property type="molecule type" value="Genomic_DNA"/>
</dbReference>
<organism evidence="1 2">
    <name type="scientific">Kibdelosporangium lantanae</name>
    <dbReference type="NCBI Taxonomy" id="1497396"/>
    <lineage>
        <taxon>Bacteria</taxon>
        <taxon>Bacillati</taxon>
        <taxon>Actinomycetota</taxon>
        <taxon>Actinomycetes</taxon>
        <taxon>Pseudonocardiales</taxon>
        <taxon>Pseudonocardiaceae</taxon>
        <taxon>Kibdelosporangium</taxon>
    </lineage>
</organism>
<evidence type="ECO:0000313" key="2">
    <source>
        <dbReference type="Proteomes" id="UP001597045"/>
    </source>
</evidence>
<keyword evidence="2" id="KW-1185">Reference proteome</keyword>